<name>A0AAE8FQT2_CLOPF</name>
<organism evidence="1 2">
    <name type="scientific">Clostridium perfringens</name>
    <dbReference type="NCBI Taxonomy" id="1502"/>
    <lineage>
        <taxon>Bacteria</taxon>
        <taxon>Bacillati</taxon>
        <taxon>Bacillota</taxon>
        <taxon>Clostridia</taxon>
        <taxon>Eubacteriales</taxon>
        <taxon>Clostridiaceae</taxon>
        <taxon>Clostridium</taxon>
    </lineage>
</organism>
<sequence>MNINKNEVPYLSTYYIKPIVKPGENVILDFYISDYNHKSYTEENLSDRYTVTVKVDGKKDIIKKNLKAGDNSINIGRFKEIGEQKFSIICTDQYGRNSHELFNYFLVRDEPTVKEYSMTENDLILYNINNNDNKENGKNTREGLQKLLDNKKAEGYNKLKLLPGIYRIDHTGTIFIPTEFTLDLNQSTIRLNGFTGDRALMIELNNTFDSHVINGTIEGDYYEHDYNNSPNNSEWVNGIGIGGESKYSSFENLVVKNITGYGGGNGIANSRDGDIGYTYFPYKEIGDTFKLGDIDRKTGSIIESNNRTTSDFINIEEYSKVGYLSISRYLGYQGNPCDTWNLVCHFYDKDKNYINSIDSYQYRRVGVPDDAKYMKVTILGENYPKDLSIQLFRVPTHCAFKNVKFENCRAVGLAQAAMKDMLVENCEFTKSGQVLAKCAYDAEDGWDMMQDVTFRGLNFYDNPNNDFLTCAGHNFIVENMKDGKVYFWERTNSYVVRNCENLKSTTLRNSSRKQTGYVRFYDNTVNLNISILSEKNNNWPLVVKDSKINGNAMNSLGMGKYLRCDIGKSLSNINNNETALGEGEFIDSYIHDKTGENRGGIYINCKLENIEGNIHKTLNVSNSVINNIKFNTGTSDSSYIFKDSELNNFQLKFGYWNQGAVTEFENCKINNDGYLIELPHYSMKKPISLINNIIESKSSEGLIKFYDDRTGGSAGELVKQSTLTLEENKITLPNSKYVIEGLNEDTVNNINIIDKNNSFNKSSILLVDKKAKQSKNIYINN</sequence>
<dbReference type="AlphaFoldDB" id="A0AAE8FQT2"/>
<gene>
    <name evidence="1" type="ORF">EHZ11_15490</name>
</gene>
<dbReference type="SUPFAM" id="SSF51126">
    <property type="entry name" value="Pectin lyase-like"/>
    <property type="match status" value="1"/>
</dbReference>
<dbReference type="Proteomes" id="UP000273641">
    <property type="component" value="Unassembled WGS sequence"/>
</dbReference>
<dbReference type="EMBL" id="RQNR01000028">
    <property type="protein sequence ID" value="RQN22575.1"/>
    <property type="molecule type" value="Genomic_DNA"/>
</dbReference>
<accession>A0AAE8FQT2</accession>
<proteinExistence type="predicted"/>
<dbReference type="InterPro" id="IPR011050">
    <property type="entry name" value="Pectin_lyase_fold/virulence"/>
</dbReference>
<protein>
    <submittedName>
        <fullName evidence="1">Uncharacterized protein</fullName>
    </submittedName>
</protein>
<reference evidence="1 2" key="1">
    <citation type="submission" date="2018-11" db="EMBL/GenBank/DDBJ databases">
        <title>Draft genome sequences of potential pathogenic Clostridium perfringens from environmental surface water in the North West Province, South Africa.</title>
        <authorList>
            <person name="Fourie J.C.J."/>
            <person name="Sanko T.J."/>
            <person name="Bezuidenhout C."/>
            <person name="Mienie C."/>
            <person name="Adeleke R."/>
        </authorList>
    </citation>
    <scope>NUCLEOTIDE SEQUENCE [LARGE SCALE GENOMIC DNA]</scope>
    <source>
        <strain evidence="1 2">SC4-C13</strain>
    </source>
</reference>
<dbReference type="RefSeq" id="WP_124231103.1">
    <property type="nucleotide sequence ID" value="NZ_RQNR01000028.1"/>
</dbReference>
<comment type="caution">
    <text evidence="1">The sequence shown here is derived from an EMBL/GenBank/DDBJ whole genome shotgun (WGS) entry which is preliminary data.</text>
</comment>
<evidence type="ECO:0000313" key="2">
    <source>
        <dbReference type="Proteomes" id="UP000273641"/>
    </source>
</evidence>
<evidence type="ECO:0000313" key="1">
    <source>
        <dbReference type="EMBL" id="RQN22575.1"/>
    </source>
</evidence>